<gene>
    <name evidence="8" type="ORF">K8V91_01660</name>
</gene>
<dbReference type="Gene3D" id="1.10.10.10">
    <property type="entry name" value="Winged helix-like DNA-binding domain superfamily/Winged helix DNA-binding domain"/>
    <property type="match status" value="1"/>
</dbReference>
<comment type="caution">
    <text evidence="8">The sequence shown here is derived from an EMBL/GenBank/DDBJ whole genome shotgun (WGS) entry which is preliminary data.</text>
</comment>
<dbReference type="Pfam" id="PF00486">
    <property type="entry name" value="Trans_reg_C"/>
    <property type="match status" value="1"/>
</dbReference>
<dbReference type="GO" id="GO:0006355">
    <property type="term" value="P:regulation of DNA-templated transcription"/>
    <property type="evidence" value="ECO:0007669"/>
    <property type="project" value="InterPro"/>
</dbReference>
<feature type="domain" description="OmpR/PhoB-type" evidence="7">
    <location>
        <begin position="128"/>
        <end position="225"/>
    </location>
</feature>
<dbReference type="GO" id="GO:0000976">
    <property type="term" value="F:transcription cis-regulatory region binding"/>
    <property type="evidence" value="ECO:0007669"/>
    <property type="project" value="TreeGrafter"/>
</dbReference>
<feature type="domain" description="Response regulatory" evidence="6">
    <location>
        <begin position="5"/>
        <end position="118"/>
    </location>
</feature>
<proteinExistence type="predicted"/>
<evidence type="ECO:0000256" key="1">
    <source>
        <dbReference type="ARBA" id="ARBA00023015"/>
    </source>
</evidence>
<reference evidence="8" key="1">
    <citation type="journal article" date="2021" name="PeerJ">
        <title>Extensive microbial diversity within the chicken gut microbiome revealed by metagenomics and culture.</title>
        <authorList>
            <person name="Gilroy R."/>
            <person name="Ravi A."/>
            <person name="Getino M."/>
            <person name="Pursley I."/>
            <person name="Horton D.L."/>
            <person name="Alikhan N.F."/>
            <person name="Baker D."/>
            <person name="Gharbi K."/>
            <person name="Hall N."/>
            <person name="Watson M."/>
            <person name="Adriaenssens E.M."/>
            <person name="Foster-Nyarko E."/>
            <person name="Jarju S."/>
            <person name="Secka A."/>
            <person name="Antonio M."/>
            <person name="Oren A."/>
            <person name="Chaudhuri R.R."/>
            <person name="La Ragione R."/>
            <person name="Hildebrand F."/>
            <person name="Pallen M.J."/>
        </authorList>
    </citation>
    <scope>NUCLEOTIDE SEQUENCE</scope>
    <source>
        <strain evidence="8">CHK193-16274</strain>
    </source>
</reference>
<evidence type="ECO:0000313" key="8">
    <source>
        <dbReference type="EMBL" id="HJF39605.1"/>
    </source>
</evidence>
<organism evidence="8 9">
    <name type="scientific">Thomasclavelia spiroformis</name>
    <dbReference type="NCBI Taxonomy" id="29348"/>
    <lineage>
        <taxon>Bacteria</taxon>
        <taxon>Bacillati</taxon>
        <taxon>Bacillota</taxon>
        <taxon>Erysipelotrichia</taxon>
        <taxon>Erysipelotrichales</taxon>
        <taxon>Coprobacillaceae</taxon>
        <taxon>Thomasclavelia</taxon>
    </lineage>
</organism>
<evidence type="ECO:0000259" key="6">
    <source>
        <dbReference type="PROSITE" id="PS50110"/>
    </source>
</evidence>
<dbReference type="PANTHER" id="PTHR48111">
    <property type="entry name" value="REGULATOR OF RPOS"/>
    <property type="match status" value="1"/>
</dbReference>
<dbReference type="InterPro" id="IPR001867">
    <property type="entry name" value="OmpR/PhoB-type_DNA-bd"/>
</dbReference>
<dbReference type="PANTHER" id="PTHR48111:SF43">
    <property type="entry name" value="STAGE 0 SPORULATION PROTEIN A HOMOLOG"/>
    <property type="match status" value="1"/>
</dbReference>
<evidence type="ECO:0000256" key="5">
    <source>
        <dbReference type="PROSITE-ProRule" id="PRU01091"/>
    </source>
</evidence>
<dbReference type="SUPFAM" id="SSF52172">
    <property type="entry name" value="CheY-like"/>
    <property type="match status" value="1"/>
</dbReference>
<evidence type="ECO:0000256" key="4">
    <source>
        <dbReference type="PROSITE-ProRule" id="PRU00169"/>
    </source>
</evidence>
<evidence type="ECO:0000313" key="9">
    <source>
        <dbReference type="Proteomes" id="UP000749320"/>
    </source>
</evidence>
<keyword evidence="1" id="KW-0805">Transcription regulation</keyword>
<dbReference type="PROSITE" id="PS50110">
    <property type="entry name" value="RESPONSE_REGULATORY"/>
    <property type="match status" value="1"/>
</dbReference>
<feature type="modified residue" description="4-aspartylphosphate" evidence="4">
    <location>
        <position position="54"/>
    </location>
</feature>
<dbReference type="Pfam" id="PF00072">
    <property type="entry name" value="Response_reg"/>
    <property type="match status" value="1"/>
</dbReference>
<keyword evidence="2 5" id="KW-0238">DNA-binding</keyword>
<dbReference type="RefSeq" id="WP_191375982.1">
    <property type="nucleotide sequence ID" value="NZ_CAJFOD010000049.1"/>
</dbReference>
<name>A0A921GAF8_9FIRM</name>
<dbReference type="InterPro" id="IPR001789">
    <property type="entry name" value="Sig_transdc_resp-reg_receiver"/>
</dbReference>
<dbReference type="GO" id="GO:0032993">
    <property type="term" value="C:protein-DNA complex"/>
    <property type="evidence" value="ECO:0007669"/>
    <property type="project" value="TreeGrafter"/>
</dbReference>
<dbReference type="GO" id="GO:0005829">
    <property type="term" value="C:cytosol"/>
    <property type="evidence" value="ECO:0007669"/>
    <property type="project" value="TreeGrafter"/>
</dbReference>
<evidence type="ECO:0000256" key="2">
    <source>
        <dbReference type="ARBA" id="ARBA00023125"/>
    </source>
</evidence>
<dbReference type="InterPro" id="IPR036388">
    <property type="entry name" value="WH-like_DNA-bd_sf"/>
</dbReference>
<protein>
    <submittedName>
        <fullName evidence="8">Response regulator transcription factor</fullName>
    </submittedName>
</protein>
<evidence type="ECO:0000256" key="3">
    <source>
        <dbReference type="ARBA" id="ARBA00023163"/>
    </source>
</evidence>
<feature type="DNA-binding region" description="OmpR/PhoB-type" evidence="5">
    <location>
        <begin position="128"/>
        <end position="225"/>
    </location>
</feature>
<dbReference type="EMBL" id="DYWV01000056">
    <property type="protein sequence ID" value="HJF39605.1"/>
    <property type="molecule type" value="Genomic_DNA"/>
</dbReference>
<dbReference type="SMART" id="SM00862">
    <property type="entry name" value="Trans_reg_C"/>
    <property type="match status" value="1"/>
</dbReference>
<reference evidence="8" key="2">
    <citation type="submission" date="2021-09" db="EMBL/GenBank/DDBJ databases">
        <authorList>
            <person name="Gilroy R."/>
        </authorList>
    </citation>
    <scope>NUCLEOTIDE SEQUENCE</scope>
    <source>
        <strain evidence="8">CHK193-16274</strain>
    </source>
</reference>
<dbReference type="InterPro" id="IPR011006">
    <property type="entry name" value="CheY-like_superfamily"/>
</dbReference>
<dbReference type="PROSITE" id="PS51755">
    <property type="entry name" value="OMPR_PHOB"/>
    <property type="match status" value="1"/>
</dbReference>
<keyword evidence="4" id="KW-0597">Phosphoprotein</keyword>
<sequence length="225" mass="26694">MDKMKIMVVEDDKMLANEISDFLLKWNYLVFVAKDFENLLTEFSKIEPQLILLDINLPFYDGFYWCRKIRELSNVPIIYISSRSDDSDKIMGIVQGGDDYLEKPFNLSVLKVKIDAILRRTYEYKRKEKTYLYPDIYFEENSGKLFYKNDYLELTKSELKIIQTLINNRSNVVTRNELMDVLWNTDEYILDNSLTVLISRMRSKIKKFCGNEIIQTKKGKGYFIA</sequence>
<dbReference type="CDD" id="cd00383">
    <property type="entry name" value="trans_reg_C"/>
    <property type="match status" value="1"/>
</dbReference>
<keyword evidence="3" id="KW-0804">Transcription</keyword>
<evidence type="ECO:0000259" key="7">
    <source>
        <dbReference type="PROSITE" id="PS51755"/>
    </source>
</evidence>
<dbReference type="Proteomes" id="UP000749320">
    <property type="component" value="Unassembled WGS sequence"/>
</dbReference>
<dbReference type="Gene3D" id="3.40.50.2300">
    <property type="match status" value="1"/>
</dbReference>
<dbReference type="AlphaFoldDB" id="A0A921GAF8"/>
<dbReference type="SMART" id="SM00448">
    <property type="entry name" value="REC"/>
    <property type="match status" value="1"/>
</dbReference>
<dbReference type="GO" id="GO:0000156">
    <property type="term" value="F:phosphorelay response regulator activity"/>
    <property type="evidence" value="ECO:0007669"/>
    <property type="project" value="TreeGrafter"/>
</dbReference>
<accession>A0A921GAF8</accession>
<dbReference type="InterPro" id="IPR039420">
    <property type="entry name" value="WalR-like"/>
</dbReference>